<dbReference type="Pfam" id="PF00041">
    <property type="entry name" value="fn3"/>
    <property type="match status" value="1"/>
</dbReference>
<evidence type="ECO:0000256" key="1">
    <source>
        <dbReference type="ARBA" id="ARBA00000822"/>
    </source>
</evidence>
<dbReference type="GO" id="GO:0005975">
    <property type="term" value="P:carbohydrate metabolic process"/>
    <property type="evidence" value="ECO:0007669"/>
    <property type="project" value="InterPro"/>
</dbReference>
<dbReference type="PROSITE" id="PS01095">
    <property type="entry name" value="GH18_1"/>
    <property type="match status" value="1"/>
</dbReference>
<dbReference type="PROSITE" id="PS50853">
    <property type="entry name" value="FN3"/>
    <property type="match status" value="1"/>
</dbReference>
<dbReference type="InterPro" id="IPR013783">
    <property type="entry name" value="Ig-like_fold"/>
</dbReference>
<dbReference type="Proteomes" id="UP000294902">
    <property type="component" value="Unassembled WGS sequence"/>
</dbReference>
<keyword evidence="5" id="KW-0119">Carbohydrate metabolism</keyword>
<gene>
    <name evidence="10" type="ORF">EDC18_102134</name>
</gene>
<dbReference type="PANTHER" id="PTHR11177">
    <property type="entry name" value="CHITINASE"/>
    <property type="match status" value="1"/>
</dbReference>
<dbReference type="GO" id="GO:0008843">
    <property type="term" value="F:endochitinase activity"/>
    <property type="evidence" value="ECO:0007669"/>
    <property type="project" value="UniProtKB-EC"/>
</dbReference>
<dbReference type="InterPro" id="IPR003961">
    <property type="entry name" value="FN3_dom"/>
</dbReference>
<dbReference type="InterPro" id="IPR050314">
    <property type="entry name" value="Glycosyl_Hydrlase_18"/>
</dbReference>
<dbReference type="SMART" id="SM00060">
    <property type="entry name" value="FN3"/>
    <property type="match status" value="1"/>
</dbReference>
<dbReference type="InterPro" id="IPR036116">
    <property type="entry name" value="FN3_sf"/>
</dbReference>
<dbReference type="OrthoDB" id="9812811at2"/>
<dbReference type="CDD" id="cd06548">
    <property type="entry name" value="GH18_chitinase"/>
    <property type="match status" value="1"/>
</dbReference>
<dbReference type="EC" id="3.2.1.14" evidence="3"/>
<comment type="similarity">
    <text evidence="2">Belongs to the glycosyl hydrolase 18 family. Chitinase class II subfamily.</text>
</comment>
<dbReference type="Gene3D" id="2.60.40.10">
    <property type="entry name" value="Immunoglobulins"/>
    <property type="match status" value="1"/>
</dbReference>
<dbReference type="SUPFAM" id="SSF54556">
    <property type="entry name" value="Chitinase insertion domain"/>
    <property type="match status" value="1"/>
</dbReference>
<comment type="catalytic activity">
    <reaction evidence="1">
        <text>Random endo-hydrolysis of N-acetyl-beta-D-glucosaminide (1-&gt;4)-beta-linkages in chitin and chitodextrins.</text>
        <dbReference type="EC" id="3.2.1.14"/>
    </reaction>
</comment>
<sequence length="512" mass="57405">MTKGLYTNKKTVALILAFVMVFTSVFSYNIFAKPNNKGPSAPTHLLVTGVTDTSISFTWTAPNDRPPVRSYDIYVNNIFTDNTTSTTYTLNGLTSETTYHITLRAIDSSGSISAHSNVLSVKTKETSQEPEPIVEGPVVEEPVVEEPVIEEPIVENPTPDSTTRVVGYYAAWAAYSGFTPDKIDARKLTHINYAFANIGSDLRITMGYPDRDPSNFAMLNELKQENPHLKTIIAVGGWSWSGRFSDAALTETSRNIFADSVVDFIVKHGFDGVDIDWEYPVSGGLSTNVRRPEDKQNFTLLLKTLREKLDARSAMDGKDYILTFAGAAGSWYVNNTELHNIHQYVDFANIMTYDIHGTWDKYTDFNAPLYNNKDASPQYKWSVDSSINAWVNAGFPKEKLVMGVPFYGYIYNNVPNINNGLYQTYSSGSSITYRNVEANYLNNPDFTRYYHAESMVPWLFNGSTFISYEDEVSIGLKAKYIQQQGLGGAMIWELSHDPNRVLLNALYNGLHK</sequence>
<evidence type="ECO:0000256" key="5">
    <source>
        <dbReference type="ARBA" id="ARBA00023024"/>
    </source>
</evidence>
<dbReference type="RefSeq" id="WP_132250258.1">
    <property type="nucleotide sequence ID" value="NZ_SMAL01000002.1"/>
</dbReference>
<evidence type="ECO:0000259" key="8">
    <source>
        <dbReference type="PROSITE" id="PS50853"/>
    </source>
</evidence>
<dbReference type="CDD" id="cd00063">
    <property type="entry name" value="FN3"/>
    <property type="match status" value="1"/>
</dbReference>
<dbReference type="SUPFAM" id="SSF49265">
    <property type="entry name" value="Fibronectin type III"/>
    <property type="match status" value="1"/>
</dbReference>
<evidence type="ECO:0000313" key="10">
    <source>
        <dbReference type="EMBL" id="TCT16118.1"/>
    </source>
</evidence>
<dbReference type="AlphaFoldDB" id="A0A4R3MRT0"/>
<proteinExistence type="inferred from homology"/>
<keyword evidence="5" id="KW-0624">Polysaccharide degradation</keyword>
<dbReference type="InterPro" id="IPR011583">
    <property type="entry name" value="Chitinase_II/V-like_cat"/>
</dbReference>
<comment type="caution">
    <text evidence="10">The sequence shown here is derived from an EMBL/GenBank/DDBJ whole genome shotgun (WGS) entry which is preliminary data.</text>
</comment>
<dbReference type="Gene3D" id="3.10.50.10">
    <property type="match status" value="1"/>
</dbReference>
<protein>
    <recommendedName>
        <fullName evidence="3">chitinase</fullName>
        <ecNumber evidence="3">3.2.1.14</ecNumber>
    </recommendedName>
</protein>
<evidence type="ECO:0000256" key="2">
    <source>
        <dbReference type="ARBA" id="ARBA00009121"/>
    </source>
</evidence>
<feature type="domain" description="GH18" evidence="9">
    <location>
        <begin position="163"/>
        <end position="512"/>
    </location>
</feature>
<name>A0A4R3MRT0_9FIRM</name>
<evidence type="ECO:0000259" key="9">
    <source>
        <dbReference type="PROSITE" id="PS51910"/>
    </source>
</evidence>
<dbReference type="Gene3D" id="3.20.20.80">
    <property type="entry name" value="Glycosidases"/>
    <property type="match status" value="1"/>
</dbReference>
<reference evidence="10 11" key="1">
    <citation type="submission" date="2019-03" db="EMBL/GenBank/DDBJ databases">
        <title>Genomic Encyclopedia of Type Strains, Phase IV (KMG-IV): sequencing the most valuable type-strain genomes for metagenomic binning, comparative biology and taxonomic classification.</title>
        <authorList>
            <person name="Goeker M."/>
        </authorList>
    </citation>
    <scope>NUCLEOTIDE SEQUENCE [LARGE SCALE GENOMIC DNA]</scope>
    <source>
        <strain evidence="10 11">DSM 24629</strain>
    </source>
</reference>
<dbReference type="EMBL" id="SMAL01000002">
    <property type="protein sequence ID" value="TCT16118.1"/>
    <property type="molecule type" value="Genomic_DNA"/>
</dbReference>
<dbReference type="InterPro" id="IPR017853">
    <property type="entry name" value="GH"/>
</dbReference>
<dbReference type="GO" id="GO:0006032">
    <property type="term" value="P:chitin catabolic process"/>
    <property type="evidence" value="ECO:0007669"/>
    <property type="project" value="UniProtKB-KW"/>
</dbReference>
<dbReference type="InterPro" id="IPR029070">
    <property type="entry name" value="Chitinase_insertion_sf"/>
</dbReference>
<keyword evidence="11" id="KW-1185">Reference proteome</keyword>
<dbReference type="GO" id="GO:0008061">
    <property type="term" value="F:chitin binding"/>
    <property type="evidence" value="ECO:0007669"/>
    <property type="project" value="InterPro"/>
</dbReference>
<dbReference type="Pfam" id="PF00704">
    <property type="entry name" value="Glyco_hydro_18"/>
    <property type="match status" value="1"/>
</dbReference>
<evidence type="ECO:0000256" key="4">
    <source>
        <dbReference type="ARBA" id="ARBA00022801"/>
    </source>
</evidence>
<evidence type="ECO:0000313" key="11">
    <source>
        <dbReference type="Proteomes" id="UP000294902"/>
    </source>
</evidence>
<feature type="domain" description="Fibronectin type-III" evidence="8">
    <location>
        <begin position="41"/>
        <end position="126"/>
    </location>
</feature>
<dbReference type="SMART" id="SM00636">
    <property type="entry name" value="Glyco_18"/>
    <property type="match status" value="1"/>
</dbReference>
<dbReference type="PANTHER" id="PTHR11177:SF317">
    <property type="entry name" value="CHITINASE 12-RELATED"/>
    <property type="match status" value="1"/>
</dbReference>
<dbReference type="InterPro" id="IPR001223">
    <property type="entry name" value="Glyco_hydro18_cat"/>
</dbReference>
<organism evidence="10 11">
    <name type="scientific">Natranaerovirga pectinivora</name>
    <dbReference type="NCBI Taxonomy" id="682400"/>
    <lineage>
        <taxon>Bacteria</taxon>
        <taxon>Bacillati</taxon>
        <taxon>Bacillota</taxon>
        <taxon>Clostridia</taxon>
        <taxon>Lachnospirales</taxon>
        <taxon>Natranaerovirgaceae</taxon>
        <taxon>Natranaerovirga</taxon>
    </lineage>
</organism>
<dbReference type="InterPro" id="IPR001579">
    <property type="entry name" value="Glyco_hydro_18_chit_AS"/>
</dbReference>
<evidence type="ECO:0000256" key="3">
    <source>
        <dbReference type="ARBA" id="ARBA00012729"/>
    </source>
</evidence>
<evidence type="ECO:0000256" key="6">
    <source>
        <dbReference type="ARBA" id="ARBA00023295"/>
    </source>
</evidence>
<keyword evidence="5" id="KW-0146">Chitin degradation</keyword>
<accession>A0A4R3MRT0</accession>
<keyword evidence="6 7" id="KW-0326">Glycosidase</keyword>
<dbReference type="SUPFAM" id="SSF51445">
    <property type="entry name" value="(Trans)glycosidases"/>
    <property type="match status" value="1"/>
</dbReference>
<keyword evidence="4 7" id="KW-0378">Hydrolase</keyword>
<dbReference type="PROSITE" id="PS51910">
    <property type="entry name" value="GH18_2"/>
    <property type="match status" value="1"/>
</dbReference>
<evidence type="ECO:0000256" key="7">
    <source>
        <dbReference type="RuleBase" id="RU000489"/>
    </source>
</evidence>